<accession>A0A084QCE6</accession>
<protein>
    <submittedName>
        <fullName evidence="1">Uncharacterized protein</fullName>
    </submittedName>
</protein>
<reference evidence="1 2" key="1">
    <citation type="journal article" date="2014" name="BMC Genomics">
        <title>Comparative genome sequencing reveals chemotype-specific gene clusters in the toxigenic black mold Stachybotrys.</title>
        <authorList>
            <person name="Semeiks J."/>
            <person name="Borek D."/>
            <person name="Otwinowski Z."/>
            <person name="Grishin N.V."/>
        </authorList>
    </citation>
    <scope>NUCLEOTIDE SEQUENCE [LARGE SCALE GENOMIC DNA]</scope>
    <source>
        <strain evidence="1 2">IBT 40285</strain>
    </source>
</reference>
<gene>
    <name evidence="1" type="ORF">S40285_06222</name>
</gene>
<dbReference type="HOGENOM" id="CLU_1361206_0_0_1"/>
<name>A0A084QCE6_STAC4</name>
<proteinExistence type="predicted"/>
<keyword evidence="2" id="KW-1185">Reference proteome</keyword>
<evidence type="ECO:0000313" key="2">
    <source>
        <dbReference type="Proteomes" id="UP000028524"/>
    </source>
</evidence>
<evidence type="ECO:0000313" key="1">
    <source>
        <dbReference type="EMBL" id="KFA61631.1"/>
    </source>
</evidence>
<sequence length="201" mass="21253">MPFEQPLFLAPLPPPRKVEWHWYTSRPPPPPPLVPASITTIHPLIPVQPLALQPAIFILPQPQPQQQQAPPPPPPTSQPSLSIRFILLRQPPLAIDASYALPPPTPRRLRADAADLAQRHGLALDAARLRCTLHVAPAGGGGVAVDADTGMVVLPADLATTLPLDGLAREVLEEALGAAPGRVFVMVEVPGEGDNQAAAGV</sequence>
<dbReference type="InParanoid" id="A0A084QCE6"/>
<dbReference type="Proteomes" id="UP000028524">
    <property type="component" value="Unassembled WGS sequence"/>
</dbReference>
<organism evidence="1 2">
    <name type="scientific">Stachybotrys chlorohalonatus (strain IBT 40285)</name>
    <dbReference type="NCBI Taxonomy" id="1283841"/>
    <lineage>
        <taxon>Eukaryota</taxon>
        <taxon>Fungi</taxon>
        <taxon>Dikarya</taxon>
        <taxon>Ascomycota</taxon>
        <taxon>Pezizomycotina</taxon>
        <taxon>Sordariomycetes</taxon>
        <taxon>Hypocreomycetidae</taxon>
        <taxon>Hypocreales</taxon>
        <taxon>Stachybotryaceae</taxon>
        <taxon>Stachybotrys</taxon>
    </lineage>
</organism>
<dbReference type="OrthoDB" id="10434325at2759"/>
<dbReference type="AlphaFoldDB" id="A0A084QCE6"/>
<dbReference type="EMBL" id="KL660843">
    <property type="protein sequence ID" value="KFA61631.1"/>
    <property type="molecule type" value="Genomic_DNA"/>
</dbReference>